<dbReference type="PROSITE" id="PS51419">
    <property type="entry name" value="RAB"/>
    <property type="match status" value="1"/>
</dbReference>
<dbReference type="GO" id="GO:0005525">
    <property type="term" value="F:GTP binding"/>
    <property type="evidence" value="ECO:0007669"/>
    <property type="project" value="UniProtKB-KW"/>
</dbReference>
<sequence length="249" mass="27995">MVCKNVEVRTLDSMGSDGERNPQMTSVKCKIVIVGDSECGKTSLIQRYIKENFNEVYSPTAFDTYNTTYHVSETYRIQMSLWDTSGSHRYDSVRPLSYADADLIMICFSVAEPDSMDHAISRWSSEVREHCPKQPIILVGCKTDLRTDAATVAELAKRRTTPIMYDQALKTAKQIGALVYSEISSKDSQRSVNDVIEVAALSSAGNKTTPEQSPTFRRQRSFMRRKRFNGMGEATVQLRKEAAKSCSIM</sequence>
<organism evidence="10 11">
    <name type="scientific">Magallana gigas</name>
    <name type="common">Pacific oyster</name>
    <name type="synonym">Crassostrea gigas</name>
    <dbReference type="NCBI Taxonomy" id="29159"/>
    <lineage>
        <taxon>Eukaryota</taxon>
        <taxon>Metazoa</taxon>
        <taxon>Spiralia</taxon>
        <taxon>Lophotrochozoa</taxon>
        <taxon>Mollusca</taxon>
        <taxon>Bivalvia</taxon>
        <taxon>Autobranchia</taxon>
        <taxon>Pteriomorphia</taxon>
        <taxon>Ostreida</taxon>
        <taxon>Ostreoidea</taxon>
        <taxon>Ostreidae</taxon>
        <taxon>Magallana</taxon>
    </lineage>
</organism>
<dbReference type="Proteomes" id="UP000005408">
    <property type="component" value="Unassembled WGS sequence"/>
</dbReference>
<dbReference type="PRINTS" id="PR00449">
    <property type="entry name" value="RASTRNSFRMNG"/>
</dbReference>
<keyword evidence="9" id="KW-0636">Prenylation</keyword>
<dbReference type="InterPro" id="IPR001806">
    <property type="entry name" value="Small_GTPase"/>
</dbReference>
<keyword evidence="11" id="KW-1185">Reference proteome</keyword>
<keyword evidence="6" id="KW-0342">GTP-binding</keyword>
<dbReference type="EnsemblMetazoa" id="G34924.16">
    <property type="protein sequence ID" value="G34924.16:cds"/>
    <property type="gene ID" value="G34924"/>
</dbReference>
<dbReference type="Pfam" id="PF00071">
    <property type="entry name" value="Ras"/>
    <property type="match status" value="1"/>
</dbReference>
<dbReference type="PROSITE" id="PS51421">
    <property type="entry name" value="RAS"/>
    <property type="match status" value="1"/>
</dbReference>
<dbReference type="GO" id="GO:0003924">
    <property type="term" value="F:GTPase activity"/>
    <property type="evidence" value="ECO:0007669"/>
    <property type="project" value="InterPro"/>
</dbReference>
<dbReference type="AlphaFoldDB" id="A0A8W8MLK8"/>
<accession>A0A8W8MLK8</accession>
<dbReference type="SMART" id="SM00174">
    <property type="entry name" value="RHO"/>
    <property type="match status" value="1"/>
</dbReference>
<evidence type="ECO:0000256" key="2">
    <source>
        <dbReference type="ARBA" id="ARBA00010142"/>
    </source>
</evidence>
<comment type="subcellular location">
    <subcellularLocation>
        <location evidence="1">Cell membrane</location>
        <topology evidence="1">Lipid-anchor</topology>
        <orientation evidence="1">Cytoplasmic side</orientation>
    </subcellularLocation>
</comment>
<evidence type="ECO:0000256" key="6">
    <source>
        <dbReference type="ARBA" id="ARBA00023134"/>
    </source>
</evidence>
<dbReference type="InterPro" id="IPR005225">
    <property type="entry name" value="Small_GTP-bd"/>
</dbReference>
<keyword evidence="3" id="KW-1003">Cell membrane</keyword>
<protein>
    <recommendedName>
        <fullName evidence="12">Rho-related GTP-binding protein RhoE</fullName>
    </recommendedName>
</protein>
<dbReference type="InterPro" id="IPR027417">
    <property type="entry name" value="P-loop_NTPase"/>
</dbReference>
<evidence type="ECO:0000256" key="5">
    <source>
        <dbReference type="ARBA" id="ARBA00022741"/>
    </source>
</evidence>
<evidence type="ECO:0000256" key="1">
    <source>
        <dbReference type="ARBA" id="ARBA00004342"/>
    </source>
</evidence>
<evidence type="ECO:0000313" key="10">
    <source>
        <dbReference type="EnsemblMetazoa" id="G34924.16:cds"/>
    </source>
</evidence>
<evidence type="ECO:0000256" key="4">
    <source>
        <dbReference type="ARBA" id="ARBA00022481"/>
    </source>
</evidence>
<evidence type="ECO:0000256" key="8">
    <source>
        <dbReference type="ARBA" id="ARBA00023288"/>
    </source>
</evidence>
<dbReference type="InterPro" id="IPR003578">
    <property type="entry name" value="Small_GTPase_Rho"/>
</dbReference>
<proteinExistence type="inferred from homology"/>
<dbReference type="PANTHER" id="PTHR24072">
    <property type="entry name" value="RHO FAMILY GTPASE"/>
    <property type="match status" value="1"/>
</dbReference>
<dbReference type="GO" id="GO:0005886">
    <property type="term" value="C:plasma membrane"/>
    <property type="evidence" value="ECO:0007669"/>
    <property type="project" value="UniProtKB-SubCell"/>
</dbReference>
<evidence type="ECO:0000256" key="9">
    <source>
        <dbReference type="ARBA" id="ARBA00023289"/>
    </source>
</evidence>
<evidence type="ECO:0000313" key="11">
    <source>
        <dbReference type="Proteomes" id="UP000005408"/>
    </source>
</evidence>
<evidence type="ECO:0000256" key="3">
    <source>
        <dbReference type="ARBA" id="ARBA00022475"/>
    </source>
</evidence>
<keyword evidence="4" id="KW-0488">Methylation</keyword>
<dbReference type="NCBIfam" id="TIGR00231">
    <property type="entry name" value="small_GTP"/>
    <property type="match status" value="1"/>
</dbReference>
<keyword evidence="7" id="KW-0472">Membrane</keyword>
<dbReference type="FunFam" id="3.40.50.300:FF:000983">
    <property type="entry name" value="Rho family GTPase"/>
    <property type="match status" value="1"/>
</dbReference>
<dbReference type="SMART" id="SM00175">
    <property type="entry name" value="RAB"/>
    <property type="match status" value="1"/>
</dbReference>
<keyword evidence="5" id="KW-0547">Nucleotide-binding</keyword>
<dbReference type="Gene3D" id="3.40.50.300">
    <property type="entry name" value="P-loop containing nucleotide triphosphate hydrolases"/>
    <property type="match status" value="1"/>
</dbReference>
<reference evidence="10" key="1">
    <citation type="submission" date="2022-08" db="UniProtKB">
        <authorList>
            <consortium name="EnsemblMetazoa"/>
        </authorList>
    </citation>
    <scope>IDENTIFICATION</scope>
    <source>
        <strain evidence="10">05x7-T-G4-1.051#20</strain>
    </source>
</reference>
<name>A0A8W8MLK8_MAGGI</name>
<dbReference type="SMART" id="SM00173">
    <property type="entry name" value="RAS"/>
    <property type="match status" value="1"/>
</dbReference>
<dbReference type="GO" id="GO:0007264">
    <property type="term" value="P:small GTPase-mediated signal transduction"/>
    <property type="evidence" value="ECO:0007669"/>
    <property type="project" value="InterPro"/>
</dbReference>
<keyword evidence="8" id="KW-0449">Lipoprotein</keyword>
<dbReference type="PROSITE" id="PS51420">
    <property type="entry name" value="RHO"/>
    <property type="match status" value="1"/>
</dbReference>
<evidence type="ECO:0000256" key="7">
    <source>
        <dbReference type="ARBA" id="ARBA00023136"/>
    </source>
</evidence>
<comment type="similarity">
    <text evidence="2">Belongs to the small GTPase superfamily. Rho family.</text>
</comment>
<evidence type="ECO:0008006" key="12">
    <source>
        <dbReference type="Google" id="ProtNLM"/>
    </source>
</evidence>
<dbReference type="SUPFAM" id="SSF52540">
    <property type="entry name" value="P-loop containing nucleoside triphosphate hydrolases"/>
    <property type="match status" value="1"/>
</dbReference>